<dbReference type="EMBL" id="AGQV01000006">
    <property type="protein sequence ID" value="EHH67782.1"/>
    <property type="molecule type" value="Genomic_DNA"/>
</dbReference>
<accession>G6XKI6</accession>
<dbReference type="Proteomes" id="UP000004949">
    <property type="component" value="Unassembled WGS sequence"/>
</dbReference>
<sequence length="43" mass="4856">MTLKEDWKNTQHLAQSLGQVVRAMTLSAWMKVRESGKSAHDGK</sequence>
<evidence type="ECO:0000313" key="2">
    <source>
        <dbReference type="Proteomes" id="UP000004949"/>
    </source>
</evidence>
<comment type="caution">
    <text evidence="1">The sequence shown here is derived from an EMBL/GenBank/DDBJ whole genome shotgun (WGS) entry which is preliminary data.</text>
</comment>
<gene>
    <name evidence="1" type="ORF">GMO_20020</name>
</gene>
<evidence type="ECO:0000313" key="1">
    <source>
        <dbReference type="EMBL" id="EHH67782.1"/>
    </source>
</evidence>
<dbReference type="RefSeq" id="WP_008852149.1">
    <property type="nucleotide sequence ID" value="NZ_AGQV01000006.1"/>
</dbReference>
<proteinExistence type="predicted"/>
<name>G6XKI6_9PROT</name>
<dbReference type="AlphaFoldDB" id="G6XKI6"/>
<reference evidence="1 2" key="1">
    <citation type="submission" date="2011-10" db="EMBL/GenBank/DDBJ databases">
        <title>Genome sequence of Gluconobacter morbifer G707, isolated from Drosophila gut.</title>
        <authorList>
            <person name="Lee W.-J."/>
            <person name="Kim E.-K."/>
        </authorList>
    </citation>
    <scope>NUCLEOTIDE SEQUENCE [LARGE SCALE GENOMIC DNA]</scope>
    <source>
        <strain evidence="1 2">G707</strain>
    </source>
</reference>
<dbReference type="PATRIC" id="fig|1088869.3.peg.1997"/>
<protein>
    <submittedName>
        <fullName evidence="1">Uncharacterized protein</fullName>
    </submittedName>
</protein>
<organism evidence="1 2">
    <name type="scientific">Gluconobacter morbifer G707</name>
    <dbReference type="NCBI Taxonomy" id="1088869"/>
    <lineage>
        <taxon>Bacteria</taxon>
        <taxon>Pseudomonadati</taxon>
        <taxon>Pseudomonadota</taxon>
        <taxon>Alphaproteobacteria</taxon>
        <taxon>Acetobacterales</taxon>
        <taxon>Acetobacteraceae</taxon>
        <taxon>Gluconobacter</taxon>
    </lineage>
</organism>
<keyword evidence="2" id="KW-1185">Reference proteome</keyword>